<keyword evidence="3" id="KW-0460">Magnesium</keyword>
<keyword evidence="2" id="KW-0548">Nucleotidyltransferase</keyword>
<evidence type="ECO:0000259" key="4">
    <source>
        <dbReference type="Pfam" id="PF12804"/>
    </source>
</evidence>
<evidence type="ECO:0000313" key="6">
    <source>
        <dbReference type="Proteomes" id="UP001152178"/>
    </source>
</evidence>
<dbReference type="Proteomes" id="UP001152178">
    <property type="component" value="Unassembled WGS sequence"/>
</dbReference>
<name>A0ABT4QPW6_9HYPH</name>
<dbReference type="SUPFAM" id="SSF53448">
    <property type="entry name" value="Nucleotide-diphospho-sugar transferases"/>
    <property type="match status" value="1"/>
</dbReference>
<dbReference type="RefSeq" id="WP_269904200.1">
    <property type="nucleotide sequence ID" value="NZ_JAPFQA010000002.1"/>
</dbReference>
<reference evidence="5" key="1">
    <citation type="submission" date="2022-11" db="EMBL/GenBank/DDBJ databases">
        <authorList>
            <person name="Coimbra C."/>
        </authorList>
    </citation>
    <scope>NUCLEOTIDE SEQUENCE</scope>
    <source>
        <strain evidence="5">Jales19</strain>
    </source>
</reference>
<dbReference type="InterPro" id="IPR025877">
    <property type="entry name" value="MobA-like_NTP_Trfase"/>
</dbReference>
<gene>
    <name evidence="5" type="ORF">OOJ09_05375</name>
</gene>
<dbReference type="PANTHER" id="PTHR43584">
    <property type="entry name" value="NUCLEOTIDYL TRANSFERASE"/>
    <property type="match status" value="1"/>
</dbReference>
<dbReference type="InterPro" id="IPR050065">
    <property type="entry name" value="GlmU-like"/>
</dbReference>
<evidence type="ECO:0000313" key="5">
    <source>
        <dbReference type="EMBL" id="MCZ8543599.1"/>
    </source>
</evidence>
<keyword evidence="1" id="KW-0808">Transferase</keyword>
<dbReference type="CDD" id="cd06422">
    <property type="entry name" value="NTP_transferase_like_1"/>
    <property type="match status" value="1"/>
</dbReference>
<evidence type="ECO:0000256" key="1">
    <source>
        <dbReference type="ARBA" id="ARBA00022679"/>
    </source>
</evidence>
<keyword evidence="6" id="KW-1185">Reference proteome</keyword>
<evidence type="ECO:0000256" key="2">
    <source>
        <dbReference type="ARBA" id="ARBA00022695"/>
    </source>
</evidence>
<dbReference type="Pfam" id="PF12804">
    <property type="entry name" value="NTP_transf_3"/>
    <property type="match status" value="1"/>
</dbReference>
<comment type="caution">
    <text evidence="5">The sequence shown here is derived from an EMBL/GenBank/DDBJ whole genome shotgun (WGS) entry which is preliminary data.</text>
</comment>
<feature type="domain" description="MobA-like NTP transferase" evidence="4">
    <location>
        <begin position="5"/>
        <end position="114"/>
    </location>
</feature>
<accession>A0ABT4QPW6</accession>
<evidence type="ECO:0000256" key="3">
    <source>
        <dbReference type="ARBA" id="ARBA00022842"/>
    </source>
</evidence>
<sequence>MPKTAIVLAAGLGKRMRPITDTIPKPLVRIAGKTLLDWGLDSLAAAGVGKAVVNVHYFPEQIVAHVATRRAPRIIISDESERLLDSAGGIVKALPDLGDHPFYILNADTFWIDDGPLNLGRLALAWDAAKMDILLMLADLHQATGHCGGTDFLVAPDGALRRSKGDPAGLIYAGAAIIHPRLFANAPVGPHSLNAYFDSAIAAGRLFGMRMHGHWITVGTPDAIPLAEAAVAGALAELQ</sequence>
<organism evidence="5 6">
    <name type="scientific">Mesorhizobium qingshengii</name>
    <dbReference type="NCBI Taxonomy" id="1165689"/>
    <lineage>
        <taxon>Bacteria</taxon>
        <taxon>Pseudomonadati</taxon>
        <taxon>Pseudomonadota</taxon>
        <taxon>Alphaproteobacteria</taxon>
        <taxon>Hyphomicrobiales</taxon>
        <taxon>Phyllobacteriaceae</taxon>
        <taxon>Mesorhizobium</taxon>
    </lineage>
</organism>
<dbReference type="Gene3D" id="3.90.550.10">
    <property type="entry name" value="Spore Coat Polysaccharide Biosynthesis Protein SpsA, Chain A"/>
    <property type="match status" value="1"/>
</dbReference>
<dbReference type="PANTHER" id="PTHR43584:SF8">
    <property type="entry name" value="N-ACETYLMURAMATE ALPHA-1-PHOSPHATE URIDYLYLTRANSFERASE"/>
    <property type="match status" value="1"/>
</dbReference>
<protein>
    <submittedName>
        <fullName evidence="5">Nucleotidyltransferase family protein</fullName>
    </submittedName>
</protein>
<dbReference type="InterPro" id="IPR029044">
    <property type="entry name" value="Nucleotide-diphossugar_trans"/>
</dbReference>
<dbReference type="EMBL" id="JAPFQA010000002">
    <property type="protein sequence ID" value="MCZ8543599.1"/>
    <property type="molecule type" value="Genomic_DNA"/>
</dbReference>
<proteinExistence type="predicted"/>